<protein>
    <submittedName>
        <fullName evidence="2">Exonuclease domain-containing protein</fullName>
    </submittedName>
</protein>
<keyword evidence="2" id="KW-0269">Exonuclease</keyword>
<gene>
    <name evidence="2" type="ORF">RQM59_04600</name>
</gene>
<dbReference type="Gene3D" id="3.30.420.10">
    <property type="entry name" value="Ribonuclease H-like superfamily/Ribonuclease H"/>
    <property type="match status" value="1"/>
</dbReference>
<dbReference type="InterPro" id="IPR012337">
    <property type="entry name" value="RNaseH-like_sf"/>
</dbReference>
<evidence type="ECO:0000313" key="3">
    <source>
        <dbReference type="Proteomes" id="UP001257277"/>
    </source>
</evidence>
<name>A0ABU3LEC3_9FLAO</name>
<dbReference type="SUPFAM" id="SSF82771">
    <property type="entry name" value="GIY-YIG endonuclease"/>
    <property type="match status" value="1"/>
</dbReference>
<dbReference type="InterPro" id="IPR013520">
    <property type="entry name" value="Ribonucl_H"/>
</dbReference>
<dbReference type="NCBIfam" id="TIGR00573">
    <property type="entry name" value="dnaq"/>
    <property type="match status" value="1"/>
</dbReference>
<dbReference type="Gene3D" id="3.40.1440.10">
    <property type="entry name" value="GIY-YIG endonuclease"/>
    <property type="match status" value="1"/>
</dbReference>
<dbReference type="InterPro" id="IPR035901">
    <property type="entry name" value="GIY-YIG_endonuc_sf"/>
</dbReference>
<sequence>MYAILDIETTGGKYNEEGITEIAIYKYDGHTVVDQFITLINPEKPIQEFVVKLTGINNKMLRNAPKFYEIAKRIIEITEGCILVAHNSSFDYRILKTEFSRLEYDFYRNTICTVELSRKLIPDLESYSLGKLCKSLGIPMSGRHRASGDALATVQLFKLLLEKDVSKTILEASIEYFDNRTEKQRFNAILETLPESLGVFYIHDVNGKVIYVGRSKNIKSEVSKVFLKNTKRALKIQNRVHSISYEETGNLLFNRLRYYLELETLNPKFNFRSKRKITQDNFAHDNFLIVHKGRTIDEHAILLIENNQVFGYGYTNLAFQESHLDILKTLLTPIEQKALAKTIIKNYLKNNAVTKIIRY</sequence>
<dbReference type="RefSeq" id="WP_349240905.1">
    <property type="nucleotide sequence ID" value="NZ_JAVTTO010000002.1"/>
</dbReference>
<dbReference type="SMART" id="SM00479">
    <property type="entry name" value="EXOIII"/>
    <property type="match status" value="1"/>
</dbReference>
<evidence type="ECO:0000313" key="2">
    <source>
        <dbReference type="EMBL" id="MDT7831646.1"/>
    </source>
</evidence>
<dbReference type="InterPro" id="IPR036397">
    <property type="entry name" value="RNaseH_sf"/>
</dbReference>
<feature type="domain" description="Exonuclease" evidence="1">
    <location>
        <begin position="1"/>
        <end position="166"/>
    </location>
</feature>
<reference evidence="2 3" key="1">
    <citation type="submission" date="2023-09" db="EMBL/GenBank/DDBJ databases">
        <title>Novel taxa isolated from Blanes Bay.</title>
        <authorList>
            <person name="Rey-Velasco X."/>
            <person name="Lucena T."/>
        </authorList>
    </citation>
    <scope>NUCLEOTIDE SEQUENCE [LARGE SCALE GENOMIC DNA]</scope>
    <source>
        <strain evidence="2 3">S356</strain>
    </source>
</reference>
<organism evidence="2 3">
    <name type="scientific">Asprobacillus argus</name>
    <dbReference type="NCBI Taxonomy" id="3076534"/>
    <lineage>
        <taxon>Bacteria</taxon>
        <taxon>Pseudomonadati</taxon>
        <taxon>Bacteroidota</taxon>
        <taxon>Flavobacteriia</taxon>
        <taxon>Flavobacteriales</taxon>
        <taxon>Flavobacteriaceae</taxon>
        <taxon>Asprobacillus</taxon>
    </lineage>
</organism>
<accession>A0ABU3LEC3</accession>
<comment type="caution">
    <text evidence="2">The sequence shown here is derived from an EMBL/GenBank/DDBJ whole genome shotgun (WGS) entry which is preliminary data.</text>
</comment>
<dbReference type="GO" id="GO:0004527">
    <property type="term" value="F:exonuclease activity"/>
    <property type="evidence" value="ECO:0007669"/>
    <property type="project" value="UniProtKB-KW"/>
</dbReference>
<keyword evidence="2" id="KW-0540">Nuclease</keyword>
<dbReference type="PANTHER" id="PTHR30231:SF41">
    <property type="entry name" value="DNA POLYMERASE III SUBUNIT EPSILON"/>
    <property type="match status" value="1"/>
</dbReference>
<keyword evidence="2" id="KW-0378">Hydrolase</keyword>
<dbReference type="CDD" id="cd06127">
    <property type="entry name" value="DEDDh"/>
    <property type="match status" value="1"/>
</dbReference>
<dbReference type="SUPFAM" id="SSF53098">
    <property type="entry name" value="Ribonuclease H-like"/>
    <property type="match status" value="1"/>
</dbReference>
<proteinExistence type="predicted"/>
<dbReference type="Pfam" id="PF00929">
    <property type="entry name" value="RNase_T"/>
    <property type="match status" value="1"/>
</dbReference>
<dbReference type="InterPro" id="IPR006054">
    <property type="entry name" value="DnaQ"/>
</dbReference>
<keyword evidence="3" id="KW-1185">Reference proteome</keyword>
<dbReference type="Proteomes" id="UP001257277">
    <property type="component" value="Unassembled WGS sequence"/>
</dbReference>
<dbReference type="PANTHER" id="PTHR30231">
    <property type="entry name" value="DNA POLYMERASE III SUBUNIT EPSILON"/>
    <property type="match status" value="1"/>
</dbReference>
<dbReference type="EMBL" id="JAVTTO010000002">
    <property type="protein sequence ID" value="MDT7831646.1"/>
    <property type="molecule type" value="Genomic_DNA"/>
</dbReference>
<evidence type="ECO:0000259" key="1">
    <source>
        <dbReference type="SMART" id="SM00479"/>
    </source>
</evidence>